<dbReference type="EMBL" id="JACHWU010000003">
    <property type="protein sequence ID" value="MBB3052270.1"/>
    <property type="molecule type" value="Genomic_DNA"/>
</dbReference>
<name>A0A839S5I6_9PSEU</name>
<comment type="caution">
    <text evidence="2">The sequence shown here is derived from an EMBL/GenBank/DDBJ whole genome shotgun (WGS) entry which is preliminary data.</text>
</comment>
<gene>
    <name evidence="2" type="ORF">FHS23_003299</name>
</gene>
<accession>A0A839S5I6</accession>
<sequence>MSTTTQADRPRIQPLGDYEPNRLAPADRGVARSLPNAGFSALLSGIPDQRTGSRPRRDLSKKQVERILGALLEVHSGLRAVTQLTPWLSPELATRMRDDKPHNRPRYRLQSAHLCRTSDDSLEVAATTYARSRTLAVTARFERRAGQWRCTQFAVLDPRAA</sequence>
<reference evidence="2 3" key="1">
    <citation type="submission" date="2020-08" db="EMBL/GenBank/DDBJ databases">
        <title>Genomic Encyclopedia of Type Strains, Phase III (KMG-III): the genomes of soil and plant-associated and newly described type strains.</title>
        <authorList>
            <person name="Whitman W."/>
        </authorList>
    </citation>
    <scope>NUCLEOTIDE SEQUENCE [LARGE SCALE GENOMIC DNA]</scope>
    <source>
        <strain evidence="2 3">CECT 8577</strain>
    </source>
</reference>
<keyword evidence="3" id="KW-1185">Reference proteome</keyword>
<organism evidence="2 3">
    <name type="scientific">Prauserella isguenensis</name>
    <dbReference type="NCBI Taxonomy" id="1470180"/>
    <lineage>
        <taxon>Bacteria</taxon>
        <taxon>Bacillati</taxon>
        <taxon>Actinomycetota</taxon>
        <taxon>Actinomycetes</taxon>
        <taxon>Pseudonocardiales</taxon>
        <taxon>Pseudonocardiaceae</taxon>
        <taxon>Prauserella</taxon>
    </lineage>
</organism>
<dbReference type="RefSeq" id="WP_183655901.1">
    <property type="nucleotide sequence ID" value="NZ_JACHWU010000003.1"/>
</dbReference>
<dbReference type="Pfam" id="PF20060">
    <property type="entry name" value="DUF6459"/>
    <property type="match status" value="1"/>
</dbReference>
<proteinExistence type="predicted"/>
<dbReference type="InterPro" id="IPR045596">
    <property type="entry name" value="DUF6459"/>
</dbReference>
<dbReference type="AlphaFoldDB" id="A0A839S5I6"/>
<evidence type="ECO:0000256" key="1">
    <source>
        <dbReference type="SAM" id="MobiDB-lite"/>
    </source>
</evidence>
<feature type="region of interest" description="Disordered" evidence="1">
    <location>
        <begin position="1"/>
        <end position="31"/>
    </location>
</feature>
<evidence type="ECO:0000313" key="2">
    <source>
        <dbReference type="EMBL" id="MBB3052270.1"/>
    </source>
</evidence>
<protein>
    <submittedName>
        <fullName evidence="2">Uncharacterized protein</fullName>
    </submittedName>
</protein>
<dbReference type="Proteomes" id="UP000550714">
    <property type="component" value="Unassembled WGS sequence"/>
</dbReference>
<evidence type="ECO:0000313" key="3">
    <source>
        <dbReference type="Proteomes" id="UP000550714"/>
    </source>
</evidence>